<reference evidence="1" key="1">
    <citation type="submission" date="2021-11" db="EMBL/GenBank/DDBJ databases">
        <title>The first genome sequence of unculturable Mycoplasma faucium obtained by de novo assembly of metagenomic reads.</title>
        <authorList>
            <person name="Sabat A.J."/>
            <person name="Bathoorn E."/>
            <person name="Akkerboom V."/>
            <person name="Friedrich A.W."/>
        </authorList>
    </citation>
    <scope>NUCLEOTIDE SEQUENCE [LARGE SCALE GENOMIC DNA]</scope>
    <source>
        <strain evidence="1">UMCG-MFM1</strain>
    </source>
</reference>
<evidence type="ECO:0000313" key="1">
    <source>
        <dbReference type="EMBL" id="WYM97177.1"/>
    </source>
</evidence>
<dbReference type="InterPro" id="IPR036514">
    <property type="entry name" value="SGNH_hydro_sf"/>
</dbReference>
<dbReference type="Pfam" id="PF00657">
    <property type="entry name" value="Lipase_GDSL"/>
    <property type="match status" value="1"/>
</dbReference>
<sequence>MSVKKKKILISTSIVLANLAICSTVGSSIYLGIKNDKANKIDKIKDYKSNLNNDNDYKIAKNIININEKIHYFAMGDSISAGFTGMLDKDYPGSFDEVTKKFSGASFPTYLAKLLYEFDKERFGSYKNISLSGARLSDIINLFNWKHNPLHDIELKSQKNFGTTEEEKEKYRQDIIKAIKKSNLMTLSYGANDIFEVLGTIFSKPKYNTILSDIQDSKKRNAALIKIISVLKEAVDEINNRYTTVIQNIKKINPNTNIALNTYPMPLNRLTRVIDSLVLGLKGLSNSIIDILNNQIIKASAIANNVSFLNSYDKKYWTENQSKLTQVITDIHPTMLGYKKMAMDAFIKLTTGYKSFDKYKKLDLYWNNDFVNKDESERIIDTLLSTNEILRRAFKNKKYIDYLYDLENDEIFKNVEKDSLNKPLYGEHNIGKRIVGEMLNWILDGIFNNVEKANADSIINNFVDINVFKKIISGKTNNKPNKDVIKEFFKETKFFEKLIDELHRFFIHEDYDNDGRPGGTYIEKGIFFDRLFLTLFNKKILWKNLINPFRKSSLYKDNIELWHQFLKSIFDKLSDNSTLDNFIDLYFEYVYDENNNSFEKRNDAKKFFNALFKNKNLHNLIYELIKNIVSSNDSSIDYNSIESLNELLKLDKSILTKIKPLMEQLIFDLLTNENMEEFRTHLAEKIINIKTKFKSSFKDMHNLIDINKVNIEKTRRIINEAISILSKKDNAFNNLIKLLTQKVFTTFDANKFFIEKIFTSKDFDWLSEIFSDTEIDKLKSIR</sequence>
<gene>
    <name evidence="1" type="ORF">LQ356_03180</name>
</gene>
<accession>A0ABZ2TL49</accession>
<dbReference type="Gene3D" id="3.40.50.1110">
    <property type="entry name" value="SGNH hydrolase"/>
    <property type="match status" value="1"/>
</dbReference>
<dbReference type="SUPFAM" id="SSF52266">
    <property type="entry name" value="SGNH hydrolase"/>
    <property type="match status" value="1"/>
</dbReference>
<protein>
    <submittedName>
        <fullName evidence="1">GDSL-type esterase/lipase family protein</fullName>
    </submittedName>
</protein>
<evidence type="ECO:0000313" key="2">
    <source>
        <dbReference type="Proteomes" id="UP001622612"/>
    </source>
</evidence>
<dbReference type="Proteomes" id="UP001622612">
    <property type="component" value="Chromosome"/>
</dbReference>
<dbReference type="EMBL" id="CP088155">
    <property type="protein sequence ID" value="WYM97177.1"/>
    <property type="molecule type" value="Genomic_DNA"/>
</dbReference>
<proteinExistence type="predicted"/>
<dbReference type="RefSeq" id="WP_405311476.1">
    <property type="nucleotide sequence ID" value="NZ_CP088155.1"/>
</dbReference>
<dbReference type="InterPro" id="IPR001087">
    <property type="entry name" value="GDSL"/>
</dbReference>
<name>A0ABZ2TL49_9BACT</name>
<keyword evidence="2" id="KW-1185">Reference proteome</keyword>
<organism evidence="1 2">
    <name type="scientific">Metamycoplasma faucium</name>
    <dbReference type="NCBI Taxonomy" id="56142"/>
    <lineage>
        <taxon>Bacteria</taxon>
        <taxon>Bacillati</taxon>
        <taxon>Mycoplasmatota</taxon>
        <taxon>Mycoplasmoidales</taxon>
        <taxon>Metamycoplasmataceae</taxon>
        <taxon>Metamycoplasma</taxon>
    </lineage>
</organism>